<evidence type="ECO:0000256" key="1">
    <source>
        <dbReference type="ARBA" id="ARBA00022485"/>
    </source>
</evidence>
<evidence type="ECO:0000256" key="13">
    <source>
        <dbReference type="HAMAP-Rule" id="MF_01850"/>
    </source>
</evidence>
<keyword evidence="5 13" id="KW-0819">tRNA processing</keyword>
<evidence type="ECO:0000256" key="10">
    <source>
        <dbReference type="ARBA" id="ARBA00022884"/>
    </source>
</evidence>
<keyword evidence="1 13" id="KW-0004">4Fe-4S</keyword>
<keyword evidence="11 13" id="KW-0408">Iron</keyword>
<keyword evidence="4 13" id="KW-0808">Transferase</keyword>
<sequence>MTVATLFTPKITPQPDSTDSAFTDASSTDIGWDSYAEDTNVADQVAHDDDMAEQLSSSQLLPTETVQFRKLQKKLRRQVSWAIRDFNMIEDGDVIMVCVSGGKDSYTLLDILLLLKRIAPISFDIVAVNLDQKQPGYPEDVLPAYLNEQGIAHYILEKDTYSIVKSVVPEGKTYCSACSRLRRGSLYGFAKQIGATKIALGHHRDDMLATFFLNLFHGGALKSMPPKLLSDDKQNLLIRPLAYVEEKDIIEYARLKEFPIIPCNLCGSQTNLQRAIINDMLREWDDAHPQRLASIFKAMQNVAPSQLADRELFDFETLSLERDDNERLFEGDNIQAGQTDSLAEIGLPVAPKTQVFNPKFTNNQNLQAETETVKDSRITQKIPTINPVI</sequence>
<dbReference type="Gene3D" id="3.40.50.620">
    <property type="entry name" value="HUPs"/>
    <property type="match status" value="1"/>
</dbReference>
<dbReference type="CDD" id="cd24138">
    <property type="entry name" value="TtcA-like"/>
    <property type="match status" value="1"/>
</dbReference>
<keyword evidence="9 13" id="KW-0460">Magnesium</keyword>
<keyword evidence="12 13" id="KW-0411">Iron-sulfur</keyword>
<comment type="caution">
    <text evidence="16">The sequence shown here is derived from an EMBL/GenBank/DDBJ whole genome shotgun (WGS) entry which is preliminary data.</text>
</comment>
<comment type="function">
    <text evidence="13">Catalyzes the ATP-dependent 2-thiolation of cytidine in position 32 of tRNA, to form 2-thiocytidine (s(2)C32). The sulfur atoms are provided by the cysteine/cysteine desulfurase (IscS) system.</text>
</comment>
<comment type="subunit">
    <text evidence="13">Homodimer.</text>
</comment>
<accession>A0A839TA23</accession>
<feature type="binding site" evidence="13">
    <location>
        <position position="266"/>
    </location>
    <ligand>
        <name>[4Fe-4S] cluster</name>
        <dbReference type="ChEBI" id="CHEBI:49883"/>
    </ligand>
</feature>
<feature type="region of interest" description="Disordered" evidence="14">
    <location>
        <begin position="1"/>
        <end position="24"/>
    </location>
</feature>
<comment type="subcellular location">
    <subcellularLocation>
        <location evidence="13">Cytoplasm</location>
    </subcellularLocation>
</comment>
<keyword evidence="8 13" id="KW-0067">ATP-binding</keyword>
<keyword evidence="17" id="KW-1185">Reference proteome</keyword>
<keyword evidence="10 13" id="KW-0694">RNA-binding</keyword>
<evidence type="ECO:0000256" key="6">
    <source>
        <dbReference type="ARBA" id="ARBA00022723"/>
    </source>
</evidence>
<reference evidence="16 17" key="1">
    <citation type="submission" date="2020-08" db="EMBL/GenBank/DDBJ databases">
        <title>Genomic Encyclopedia of Type Strains, Phase III (KMG-III): the genomes of soil and plant-associated and newly described type strains.</title>
        <authorList>
            <person name="Whitman W."/>
        </authorList>
    </citation>
    <scope>NUCLEOTIDE SEQUENCE [LARGE SCALE GENOMIC DNA]</scope>
    <source>
        <strain evidence="16 17">CECT 5885</strain>
    </source>
</reference>
<dbReference type="AlphaFoldDB" id="A0A839TA23"/>
<evidence type="ECO:0000313" key="16">
    <source>
        <dbReference type="EMBL" id="MBB3106267.1"/>
    </source>
</evidence>
<dbReference type="NCBIfam" id="NF007972">
    <property type="entry name" value="PRK10696.1"/>
    <property type="match status" value="1"/>
</dbReference>
<keyword evidence="6 13" id="KW-0479">Metal-binding</keyword>
<comment type="similarity">
    <text evidence="13">Belongs to the TtcA family.</text>
</comment>
<dbReference type="InterPro" id="IPR014729">
    <property type="entry name" value="Rossmann-like_a/b/a_fold"/>
</dbReference>
<dbReference type="InterPro" id="IPR012089">
    <property type="entry name" value="tRNA_Cyd_32_2_STrfase"/>
</dbReference>
<dbReference type="GO" id="GO:0005524">
    <property type="term" value="F:ATP binding"/>
    <property type="evidence" value="ECO:0007669"/>
    <property type="project" value="UniProtKB-UniRule"/>
</dbReference>
<evidence type="ECO:0000256" key="4">
    <source>
        <dbReference type="ARBA" id="ARBA00022679"/>
    </source>
</evidence>
<evidence type="ECO:0000256" key="8">
    <source>
        <dbReference type="ARBA" id="ARBA00022840"/>
    </source>
</evidence>
<keyword evidence="2 13" id="KW-0963">Cytoplasm</keyword>
<evidence type="ECO:0000313" key="17">
    <source>
        <dbReference type="Proteomes" id="UP000588111"/>
    </source>
</evidence>
<dbReference type="GO" id="GO:0005737">
    <property type="term" value="C:cytoplasm"/>
    <property type="evidence" value="ECO:0007669"/>
    <property type="project" value="UniProtKB-SubCell"/>
</dbReference>
<dbReference type="Proteomes" id="UP000588111">
    <property type="component" value="Unassembled WGS sequence"/>
</dbReference>
<comment type="cofactor">
    <cofactor evidence="13">
        <name>Mg(2+)</name>
        <dbReference type="ChEBI" id="CHEBI:18420"/>
    </cofactor>
</comment>
<evidence type="ECO:0000256" key="9">
    <source>
        <dbReference type="ARBA" id="ARBA00022842"/>
    </source>
</evidence>
<dbReference type="PANTHER" id="PTHR43686:SF1">
    <property type="entry name" value="AMINOTRAN_5 DOMAIN-CONTAINING PROTEIN"/>
    <property type="match status" value="1"/>
</dbReference>
<comment type="cofactor">
    <cofactor evidence="13">
        <name>[4Fe-4S] cluster</name>
        <dbReference type="ChEBI" id="CHEBI:49883"/>
    </cofactor>
    <text evidence="13">Binds 1 [4Fe-4S] cluster per subunit. The cluster is chelated by three Cys residues, the fourth Fe has a free coordination site that may bind a sulfur atom transferred from the persulfide of IscS.</text>
</comment>
<gene>
    <name evidence="13" type="primary">ttcA</name>
    <name evidence="16" type="ORF">FHS24_000758</name>
</gene>
<feature type="domain" description="tRNA(Ile)-lysidine/2-thiocytidine synthase N-terminal" evidence="15">
    <location>
        <begin position="95"/>
        <end position="258"/>
    </location>
</feature>
<organism evidence="16 17">
    <name type="scientific">Psychrobacter luti</name>
    <dbReference type="NCBI Taxonomy" id="198481"/>
    <lineage>
        <taxon>Bacteria</taxon>
        <taxon>Pseudomonadati</taxon>
        <taxon>Pseudomonadota</taxon>
        <taxon>Gammaproteobacteria</taxon>
        <taxon>Moraxellales</taxon>
        <taxon>Moraxellaceae</taxon>
        <taxon>Psychrobacter</taxon>
    </lineage>
</organism>
<dbReference type="GO" id="GO:0000049">
    <property type="term" value="F:tRNA binding"/>
    <property type="evidence" value="ECO:0007669"/>
    <property type="project" value="UniProtKB-KW"/>
</dbReference>
<keyword evidence="7 13" id="KW-0547">Nucleotide-binding</keyword>
<comment type="miscellaneous">
    <text evidence="13">The thiolation reaction likely consists of two steps: a first activation step by ATP to form an adenylated intermediate of the target base of tRNA, and a second nucleophilic substitution step of the sulfur (S) atom supplied by the hydrosulfide attached to the Fe-S cluster.</text>
</comment>
<comment type="catalytic activity">
    <reaction evidence="13">
        <text>cytidine(32) in tRNA + S-sulfanyl-L-cysteinyl-[cysteine desulfurase] + AH2 + ATP = 2-thiocytidine(32) in tRNA + L-cysteinyl-[cysteine desulfurase] + A + AMP + diphosphate + H(+)</text>
        <dbReference type="Rhea" id="RHEA:57048"/>
        <dbReference type="Rhea" id="RHEA-COMP:10288"/>
        <dbReference type="Rhea" id="RHEA-COMP:12157"/>
        <dbReference type="Rhea" id="RHEA-COMP:12158"/>
        <dbReference type="Rhea" id="RHEA-COMP:14821"/>
        <dbReference type="ChEBI" id="CHEBI:13193"/>
        <dbReference type="ChEBI" id="CHEBI:15378"/>
        <dbReference type="ChEBI" id="CHEBI:17499"/>
        <dbReference type="ChEBI" id="CHEBI:29950"/>
        <dbReference type="ChEBI" id="CHEBI:30616"/>
        <dbReference type="ChEBI" id="CHEBI:33019"/>
        <dbReference type="ChEBI" id="CHEBI:61963"/>
        <dbReference type="ChEBI" id="CHEBI:82748"/>
        <dbReference type="ChEBI" id="CHEBI:141453"/>
        <dbReference type="ChEBI" id="CHEBI:456215"/>
    </reaction>
</comment>
<evidence type="ECO:0000256" key="5">
    <source>
        <dbReference type="ARBA" id="ARBA00022694"/>
    </source>
</evidence>
<evidence type="ECO:0000256" key="14">
    <source>
        <dbReference type="SAM" id="MobiDB-lite"/>
    </source>
</evidence>
<protein>
    <recommendedName>
        <fullName evidence="13">tRNA-cytidine(32) 2-sulfurtransferase</fullName>
        <ecNumber evidence="13">2.8.1.-</ecNumber>
    </recommendedName>
    <alternativeName>
        <fullName evidence="13">Two-thiocytidine biosynthesis protein A</fullName>
    </alternativeName>
    <alternativeName>
        <fullName evidence="13">tRNA 2-thiocytidine biosynthesis protein TtcA</fullName>
    </alternativeName>
</protein>
<dbReference type="GO" id="GO:0000287">
    <property type="term" value="F:magnesium ion binding"/>
    <property type="evidence" value="ECO:0007669"/>
    <property type="project" value="UniProtKB-UniRule"/>
</dbReference>
<dbReference type="GO" id="GO:0034227">
    <property type="term" value="P:tRNA thio-modification"/>
    <property type="evidence" value="ECO:0007669"/>
    <property type="project" value="UniProtKB-UniRule"/>
</dbReference>
<dbReference type="Pfam" id="PF01171">
    <property type="entry name" value="ATP_bind_3"/>
    <property type="match status" value="1"/>
</dbReference>
<dbReference type="InterPro" id="IPR011063">
    <property type="entry name" value="TilS/TtcA_N"/>
</dbReference>
<dbReference type="EMBL" id="JACHXL010000001">
    <property type="protein sequence ID" value="MBB3106267.1"/>
    <property type="molecule type" value="Genomic_DNA"/>
</dbReference>
<evidence type="ECO:0000259" key="15">
    <source>
        <dbReference type="Pfam" id="PF01171"/>
    </source>
</evidence>
<proteinExistence type="inferred from homology"/>
<evidence type="ECO:0000256" key="3">
    <source>
        <dbReference type="ARBA" id="ARBA00022555"/>
    </source>
</evidence>
<evidence type="ECO:0000256" key="7">
    <source>
        <dbReference type="ARBA" id="ARBA00022741"/>
    </source>
</evidence>
<dbReference type="HAMAP" id="MF_01850">
    <property type="entry name" value="TtcA"/>
    <property type="match status" value="1"/>
</dbReference>
<evidence type="ECO:0000256" key="2">
    <source>
        <dbReference type="ARBA" id="ARBA00022490"/>
    </source>
</evidence>
<feature type="binding site" evidence="13">
    <location>
        <position position="178"/>
    </location>
    <ligand>
        <name>[4Fe-4S] cluster</name>
        <dbReference type="ChEBI" id="CHEBI:49883"/>
    </ligand>
</feature>
<dbReference type="GO" id="GO:0016783">
    <property type="term" value="F:sulfurtransferase activity"/>
    <property type="evidence" value="ECO:0007669"/>
    <property type="project" value="UniProtKB-UniRule"/>
</dbReference>
<comment type="pathway">
    <text evidence="13">tRNA modification.</text>
</comment>
<dbReference type="PANTHER" id="PTHR43686">
    <property type="entry name" value="SULFURTRANSFERASE-RELATED"/>
    <property type="match status" value="1"/>
</dbReference>
<evidence type="ECO:0000256" key="11">
    <source>
        <dbReference type="ARBA" id="ARBA00023004"/>
    </source>
</evidence>
<feature type="short sequence motif" description="PP-loop motif" evidence="13">
    <location>
        <begin position="100"/>
        <end position="105"/>
    </location>
</feature>
<keyword evidence="3 13" id="KW-0820">tRNA-binding</keyword>
<evidence type="ECO:0000256" key="12">
    <source>
        <dbReference type="ARBA" id="ARBA00023014"/>
    </source>
</evidence>
<dbReference type="SUPFAM" id="SSF52402">
    <property type="entry name" value="Adenine nucleotide alpha hydrolases-like"/>
    <property type="match status" value="1"/>
</dbReference>
<feature type="binding site" evidence="13">
    <location>
        <position position="175"/>
    </location>
    <ligand>
        <name>[4Fe-4S] cluster</name>
        <dbReference type="ChEBI" id="CHEBI:49883"/>
    </ligand>
</feature>
<dbReference type="GO" id="GO:0051539">
    <property type="term" value="F:4 iron, 4 sulfur cluster binding"/>
    <property type="evidence" value="ECO:0007669"/>
    <property type="project" value="UniProtKB-UniRule"/>
</dbReference>
<dbReference type="EC" id="2.8.1.-" evidence="13"/>
<name>A0A839TA23_9GAMM</name>